<organism evidence="1 2">
    <name type="scientific">Botryotinia fuckeliana (strain T4)</name>
    <name type="common">Noble rot fungus</name>
    <name type="synonym">Botrytis cinerea</name>
    <dbReference type="NCBI Taxonomy" id="999810"/>
    <lineage>
        <taxon>Eukaryota</taxon>
        <taxon>Fungi</taxon>
        <taxon>Dikarya</taxon>
        <taxon>Ascomycota</taxon>
        <taxon>Pezizomycotina</taxon>
        <taxon>Leotiomycetes</taxon>
        <taxon>Helotiales</taxon>
        <taxon>Sclerotiniaceae</taxon>
        <taxon>Botrytis</taxon>
    </lineage>
</organism>
<dbReference type="EMBL" id="FQ790360">
    <property type="protein sequence ID" value="CCD56447.1"/>
    <property type="molecule type" value="Genomic_DNA"/>
</dbReference>
<reference evidence="2" key="1">
    <citation type="journal article" date="2011" name="PLoS Genet.">
        <title>Genomic analysis of the necrotrophic fungal pathogens Sclerotinia sclerotiorum and Botrytis cinerea.</title>
        <authorList>
            <person name="Amselem J."/>
            <person name="Cuomo C.A."/>
            <person name="van Kan J.A."/>
            <person name="Viaud M."/>
            <person name="Benito E.P."/>
            <person name="Couloux A."/>
            <person name="Coutinho P.M."/>
            <person name="de Vries R.P."/>
            <person name="Dyer P.S."/>
            <person name="Fillinger S."/>
            <person name="Fournier E."/>
            <person name="Gout L."/>
            <person name="Hahn M."/>
            <person name="Kohn L."/>
            <person name="Lapalu N."/>
            <person name="Plummer K.M."/>
            <person name="Pradier J.M."/>
            <person name="Quevillon E."/>
            <person name="Sharon A."/>
            <person name="Simon A."/>
            <person name="ten Have A."/>
            <person name="Tudzynski B."/>
            <person name="Tudzynski P."/>
            <person name="Wincker P."/>
            <person name="Andrew M."/>
            <person name="Anthouard V."/>
            <person name="Beever R.E."/>
            <person name="Beffa R."/>
            <person name="Benoit I."/>
            <person name="Bouzid O."/>
            <person name="Brault B."/>
            <person name="Chen Z."/>
            <person name="Choquer M."/>
            <person name="Collemare J."/>
            <person name="Cotton P."/>
            <person name="Danchin E.G."/>
            <person name="Da Silva C."/>
            <person name="Gautier A."/>
            <person name="Giraud C."/>
            <person name="Giraud T."/>
            <person name="Gonzalez C."/>
            <person name="Grossetete S."/>
            <person name="Guldener U."/>
            <person name="Henrissat B."/>
            <person name="Howlett B.J."/>
            <person name="Kodira C."/>
            <person name="Kretschmer M."/>
            <person name="Lappartient A."/>
            <person name="Leroch M."/>
            <person name="Levis C."/>
            <person name="Mauceli E."/>
            <person name="Neuveglise C."/>
            <person name="Oeser B."/>
            <person name="Pearson M."/>
            <person name="Poulain J."/>
            <person name="Poussereau N."/>
            <person name="Quesneville H."/>
            <person name="Rascle C."/>
            <person name="Schumacher J."/>
            <person name="Segurens B."/>
            <person name="Sexton A."/>
            <person name="Silva E."/>
            <person name="Sirven C."/>
            <person name="Soanes D.M."/>
            <person name="Talbot N.J."/>
            <person name="Templeton M."/>
            <person name="Yandava C."/>
            <person name="Yarden O."/>
            <person name="Zeng Q."/>
            <person name="Rollins J.A."/>
            <person name="Lebrun M.H."/>
            <person name="Dickman M."/>
        </authorList>
    </citation>
    <scope>NUCLEOTIDE SEQUENCE [LARGE SCALE GENOMIC DNA]</scope>
    <source>
        <strain evidence="2">T4</strain>
    </source>
</reference>
<dbReference type="Proteomes" id="UP000008177">
    <property type="component" value="Unplaced contigs"/>
</dbReference>
<sequence>MPCISADRSSTLLLDSQCIMLIVSQYYISDWRDCFLKIDRMFIFIATTKQSSFYVRFNINFVESETKRWSETFDIKQIAELDVEYFQIRWTFIFVS</sequence>
<dbReference type="InParanoid" id="G2YXU9"/>
<dbReference type="AlphaFoldDB" id="G2YXU9"/>
<evidence type="ECO:0000313" key="2">
    <source>
        <dbReference type="Proteomes" id="UP000008177"/>
    </source>
</evidence>
<gene>
    <name evidence="1" type="ORF">BofuT4_uP146160.1</name>
</gene>
<dbReference type="HOGENOM" id="CLU_2359470_0_0_1"/>
<accession>G2YXU9</accession>
<protein>
    <submittedName>
        <fullName evidence="1">Uncharacterized protein</fullName>
    </submittedName>
</protein>
<evidence type="ECO:0000313" key="1">
    <source>
        <dbReference type="EMBL" id="CCD56447.1"/>
    </source>
</evidence>
<proteinExistence type="predicted"/>
<name>G2YXU9_BOTF4</name>